<protein>
    <submittedName>
        <fullName evidence="1">Uncharacterized protein</fullName>
    </submittedName>
</protein>
<dbReference type="EMBL" id="LVYD01000090">
    <property type="protein sequence ID" value="OQP58943.1"/>
    <property type="molecule type" value="Genomic_DNA"/>
</dbReference>
<dbReference type="AlphaFoldDB" id="A0A1V9FKN2"/>
<accession>A0A1V9FKN2</accession>
<gene>
    <name evidence="1" type="ORF">A3860_39100</name>
</gene>
<evidence type="ECO:0000313" key="1">
    <source>
        <dbReference type="EMBL" id="OQP58943.1"/>
    </source>
</evidence>
<keyword evidence="2" id="KW-1185">Reference proteome</keyword>
<comment type="caution">
    <text evidence="1">The sequence shown here is derived from an EMBL/GenBank/DDBJ whole genome shotgun (WGS) entry which is preliminary data.</text>
</comment>
<name>A0A1V9FKN2_9BACT</name>
<organism evidence="1 2">
    <name type="scientific">Niastella vici</name>
    <dbReference type="NCBI Taxonomy" id="1703345"/>
    <lineage>
        <taxon>Bacteria</taxon>
        <taxon>Pseudomonadati</taxon>
        <taxon>Bacteroidota</taxon>
        <taxon>Chitinophagia</taxon>
        <taxon>Chitinophagales</taxon>
        <taxon>Chitinophagaceae</taxon>
        <taxon>Niastella</taxon>
    </lineage>
</organism>
<evidence type="ECO:0000313" key="2">
    <source>
        <dbReference type="Proteomes" id="UP000192796"/>
    </source>
</evidence>
<proteinExistence type="predicted"/>
<sequence length="65" mass="7375">MQKFSILTLLFVRKHAAYAQKNVVNMIMTIARLVQLLAADANKPVMSIMDNSKWHSTLISKTVWG</sequence>
<reference evidence="1 2" key="1">
    <citation type="submission" date="2016-03" db="EMBL/GenBank/DDBJ databases">
        <title>Niastella vici sp. nov., isolated from farmland soil.</title>
        <authorList>
            <person name="Chen L."/>
            <person name="Wang D."/>
            <person name="Yang S."/>
            <person name="Wang G."/>
        </authorList>
    </citation>
    <scope>NUCLEOTIDE SEQUENCE [LARGE SCALE GENOMIC DNA]</scope>
    <source>
        <strain evidence="1 2">DJ57</strain>
    </source>
</reference>
<dbReference type="Proteomes" id="UP000192796">
    <property type="component" value="Unassembled WGS sequence"/>
</dbReference>